<evidence type="ECO:0000313" key="2">
    <source>
        <dbReference type="Proteomes" id="UP001652660"/>
    </source>
</evidence>
<feature type="region of interest" description="Disordered" evidence="1">
    <location>
        <begin position="82"/>
        <end position="112"/>
    </location>
</feature>
<evidence type="ECO:0008006" key="4">
    <source>
        <dbReference type="Google" id="ProtNLM"/>
    </source>
</evidence>
<dbReference type="InterPro" id="IPR053098">
    <property type="entry name" value="Petuviruses_polyprotein"/>
</dbReference>
<dbReference type="RefSeq" id="XP_071928302.1">
    <property type="nucleotide sequence ID" value="XM_072072201.1"/>
</dbReference>
<evidence type="ECO:0000313" key="3">
    <source>
        <dbReference type="RefSeq" id="XP_071928302.1"/>
    </source>
</evidence>
<dbReference type="PANTHER" id="PTHR48435:SF1">
    <property type="entry name" value="POLYPROTEIN"/>
    <property type="match status" value="1"/>
</dbReference>
<accession>A0ABM4W938</accession>
<name>A0ABM4W938_COFAR</name>
<dbReference type="Proteomes" id="UP001652660">
    <property type="component" value="Chromosome 11e"/>
</dbReference>
<dbReference type="PANTHER" id="PTHR48435">
    <property type="entry name" value="POLYPROTEIN"/>
    <property type="match status" value="1"/>
</dbReference>
<sequence length="322" mass="37679">MHNPFILFLYRHPHILEPFLFTNLLPFSLVQIQLPSLILILSNGVHNEGQRKKKKKIKGRKKRMLMNKESIETVPNIHMARETEEAVEEPEEEEIGESSQSTARKSTTHGGTHIFTIDDFPPSKWARRFQEFQAWMTTKNLSEDNHFEILFEFTARHTSVLKDWWKTLGEPDKLHFLTRQEFSENIELLHRVFLGDVITDKEAKHKEFFQMKYYSYNRKDLDKHFEKLIQLFFTLGVEVSLKQTFFSSLPKSLSEAAEICIHNKFGSILTLSIGQIKQVVFLALEDLCHKRKIARENLNGDACLDKACKRPNLEVWGKCNTC</sequence>
<organism evidence="2 3">
    <name type="scientific">Coffea arabica</name>
    <name type="common">Arabian coffee</name>
    <dbReference type="NCBI Taxonomy" id="13443"/>
    <lineage>
        <taxon>Eukaryota</taxon>
        <taxon>Viridiplantae</taxon>
        <taxon>Streptophyta</taxon>
        <taxon>Embryophyta</taxon>
        <taxon>Tracheophyta</taxon>
        <taxon>Spermatophyta</taxon>
        <taxon>Magnoliopsida</taxon>
        <taxon>eudicotyledons</taxon>
        <taxon>Gunneridae</taxon>
        <taxon>Pentapetalae</taxon>
        <taxon>asterids</taxon>
        <taxon>lamiids</taxon>
        <taxon>Gentianales</taxon>
        <taxon>Rubiaceae</taxon>
        <taxon>Ixoroideae</taxon>
        <taxon>Gardenieae complex</taxon>
        <taxon>Bertiereae - Coffeeae clade</taxon>
        <taxon>Coffeeae</taxon>
        <taxon>Coffea</taxon>
    </lineage>
</organism>
<feature type="compositionally biased region" description="Polar residues" evidence="1">
    <location>
        <begin position="98"/>
        <end position="110"/>
    </location>
</feature>
<proteinExistence type="predicted"/>
<evidence type="ECO:0000256" key="1">
    <source>
        <dbReference type="SAM" id="MobiDB-lite"/>
    </source>
</evidence>
<reference evidence="3" key="1">
    <citation type="submission" date="2025-08" db="UniProtKB">
        <authorList>
            <consortium name="RefSeq"/>
        </authorList>
    </citation>
    <scope>IDENTIFICATION</scope>
    <source>
        <tissue evidence="3">Leaves</tissue>
    </source>
</reference>
<protein>
    <recommendedName>
        <fullName evidence="4">Retrotransposon gag domain-containing protein</fullName>
    </recommendedName>
</protein>
<dbReference type="GeneID" id="140021437"/>
<keyword evidence="2" id="KW-1185">Reference proteome</keyword>
<gene>
    <name evidence="3" type="primary">LOC140021437</name>
</gene>
<feature type="compositionally biased region" description="Acidic residues" evidence="1">
    <location>
        <begin position="85"/>
        <end position="96"/>
    </location>
</feature>